<keyword evidence="3 6" id="KW-0996">Nickel insertion</keyword>
<dbReference type="PIRSF" id="PIRSF005624">
    <property type="entry name" value="Ni-bind_GTPase"/>
    <property type="match status" value="1"/>
</dbReference>
<evidence type="ECO:0000313" key="10">
    <source>
        <dbReference type="Proteomes" id="UP001165369"/>
    </source>
</evidence>
<comment type="similarity">
    <text evidence="1 6">Belongs to the SIMIBI class G3E GTPase family. UreG subfamily.</text>
</comment>
<dbReference type="NCBIfam" id="TIGR00101">
    <property type="entry name" value="ureG"/>
    <property type="match status" value="1"/>
</dbReference>
<dbReference type="Pfam" id="PF02492">
    <property type="entry name" value="cobW"/>
    <property type="match status" value="1"/>
</dbReference>
<evidence type="ECO:0000256" key="2">
    <source>
        <dbReference type="ARBA" id="ARBA00022741"/>
    </source>
</evidence>
<comment type="caution">
    <text evidence="9">The sequence shown here is derived from an EMBL/GenBank/DDBJ whole genome shotgun (WGS) entry which is preliminary data.</text>
</comment>
<evidence type="ECO:0000256" key="3">
    <source>
        <dbReference type="ARBA" id="ARBA00022988"/>
    </source>
</evidence>
<protein>
    <recommendedName>
        <fullName evidence="6">Urease accessory protein UreG</fullName>
    </recommendedName>
</protein>
<dbReference type="PANTHER" id="PTHR31715:SF0">
    <property type="entry name" value="UREASE ACCESSORY PROTEIN G"/>
    <property type="match status" value="1"/>
</dbReference>
<dbReference type="SUPFAM" id="SSF52540">
    <property type="entry name" value="P-loop containing nucleoside triphosphate hydrolases"/>
    <property type="match status" value="1"/>
</dbReference>
<proteinExistence type="inferred from homology"/>
<organism evidence="9 10">
    <name type="scientific">Halomonas gemina</name>
    <dbReference type="NCBI Taxonomy" id="2945105"/>
    <lineage>
        <taxon>Bacteria</taxon>
        <taxon>Pseudomonadati</taxon>
        <taxon>Pseudomonadota</taxon>
        <taxon>Gammaproteobacteria</taxon>
        <taxon>Oceanospirillales</taxon>
        <taxon>Halomonadaceae</taxon>
        <taxon>Halomonas</taxon>
    </lineage>
</organism>
<evidence type="ECO:0000256" key="1">
    <source>
        <dbReference type="ARBA" id="ARBA00005732"/>
    </source>
</evidence>
<dbReference type="CDD" id="cd05540">
    <property type="entry name" value="UreG"/>
    <property type="match status" value="1"/>
</dbReference>
<name>A0ABT0SYI9_9GAMM</name>
<dbReference type="InterPro" id="IPR027417">
    <property type="entry name" value="P-loop_NTPase"/>
</dbReference>
<evidence type="ECO:0000256" key="7">
    <source>
        <dbReference type="SAM" id="MobiDB-lite"/>
    </source>
</evidence>
<evidence type="ECO:0000259" key="8">
    <source>
        <dbReference type="Pfam" id="PF02492"/>
    </source>
</evidence>
<comment type="function">
    <text evidence="6">Facilitates the functional incorporation of the urease nickel metallocenter. This process requires GTP hydrolysis, probably effectuated by UreG.</text>
</comment>
<evidence type="ECO:0000256" key="4">
    <source>
        <dbReference type="ARBA" id="ARBA00023134"/>
    </source>
</evidence>
<sequence length="220" mass="24039">MTHCLRVGVGGPVGSGKTALLKQLCLALRDHYDIAVVTNDIYTREDADFLLKHEALAADRILGVETGGCPHTAIREDASMNLAAIDDLQARHPGLELVLVESGGDNLSATFSPELSDLTLYVIDVSAGDKIPRKGGPGITKSDLLIINKIDIAEQVHASLEVMDRDSRKMRGERPFVFTNLYDGVGLEEIIRFILDRGMLPERRPSDRRPPESRTEPATA</sequence>
<dbReference type="InterPro" id="IPR003495">
    <property type="entry name" value="CobW/HypB/UreG_nucleotide-bd"/>
</dbReference>
<evidence type="ECO:0000313" key="9">
    <source>
        <dbReference type="EMBL" id="MCL7939351.1"/>
    </source>
</evidence>
<keyword evidence="10" id="KW-1185">Reference proteome</keyword>
<dbReference type="PANTHER" id="PTHR31715">
    <property type="entry name" value="UREASE ACCESSORY PROTEIN G"/>
    <property type="match status" value="1"/>
</dbReference>
<comment type="subunit">
    <text evidence="6">Homodimer. UreD, UreF and UreG form a complex that acts as a GTP-hydrolysis-dependent molecular chaperone, activating the urease apoprotein by helping to assemble the nickel containing metallocenter of UreC. The UreE protein probably delivers the nickel.</text>
</comment>
<dbReference type="Gene3D" id="3.40.50.300">
    <property type="entry name" value="P-loop containing nucleotide triphosphate hydrolases"/>
    <property type="match status" value="1"/>
</dbReference>
<feature type="binding site" evidence="6">
    <location>
        <begin position="11"/>
        <end position="18"/>
    </location>
    <ligand>
        <name>GTP</name>
        <dbReference type="ChEBI" id="CHEBI:37565"/>
    </ligand>
</feature>
<evidence type="ECO:0000256" key="5">
    <source>
        <dbReference type="ARBA" id="ARBA00023186"/>
    </source>
</evidence>
<reference evidence="9" key="1">
    <citation type="submission" date="2022-05" db="EMBL/GenBank/DDBJ databases">
        <title>Halomonas geminus sp. nov. and Halomonas llamarensis sp. nov. isolated from high-altitude salars of the Atacama Desert.</title>
        <authorList>
            <person name="Hintersatz C."/>
            <person name="Rojas L.A."/>
            <person name="Wei T.-S."/>
            <person name="Kutschke S."/>
            <person name="Lehmann F."/>
            <person name="Jain R."/>
            <person name="Pollmann K."/>
        </authorList>
    </citation>
    <scope>NUCLEOTIDE SEQUENCE</scope>
    <source>
        <strain evidence="9">ATCH28</strain>
    </source>
</reference>
<evidence type="ECO:0000256" key="6">
    <source>
        <dbReference type="HAMAP-Rule" id="MF_01389"/>
    </source>
</evidence>
<feature type="region of interest" description="Disordered" evidence="7">
    <location>
        <begin position="201"/>
        <end position="220"/>
    </location>
</feature>
<keyword evidence="5 6" id="KW-0143">Chaperone</keyword>
<keyword evidence="2 6" id="KW-0547">Nucleotide-binding</keyword>
<dbReference type="HAMAP" id="MF_01389">
    <property type="entry name" value="UreG"/>
    <property type="match status" value="1"/>
</dbReference>
<dbReference type="InterPro" id="IPR004400">
    <property type="entry name" value="UreG"/>
</dbReference>
<dbReference type="Proteomes" id="UP001165369">
    <property type="component" value="Unassembled WGS sequence"/>
</dbReference>
<gene>
    <name evidence="6 9" type="primary">ureG</name>
    <name evidence="9" type="ORF">M8009_03410</name>
</gene>
<comment type="subcellular location">
    <subcellularLocation>
        <location evidence="6">Cytoplasm</location>
    </subcellularLocation>
</comment>
<accession>A0ABT0SYI9</accession>
<keyword evidence="4 6" id="KW-0342">GTP-binding</keyword>
<dbReference type="RefSeq" id="WP_250059349.1">
    <property type="nucleotide sequence ID" value="NZ_JAMJPK010000001.1"/>
</dbReference>
<dbReference type="EMBL" id="JAMJPK010000001">
    <property type="protein sequence ID" value="MCL7939351.1"/>
    <property type="molecule type" value="Genomic_DNA"/>
</dbReference>
<keyword evidence="6" id="KW-0963">Cytoplasm</keyword>
<feature type="domain" description="CobW/HypB/UreG nucleotide-binding" evidence="8">
    <location>
        <begin position="7"/>
        <end position="177"/>
    </location>
</feature>